<keyword evidence="1 6" id="KW-0812">Transmembrane</keyword>
<feature type="domain" description="Methyl-accepting transducer" evidence="7">
    <location>
        <begin position="231"/>
        <end position="467"/>
    </location>
</feature>
<evidence type="ECO:0000256" key="1">
    <source>
        <dbReference type="ARBA" id="ARBA00022692"/>
    </source>
</evidence>
<evidence type="ECO:0000256" key="5">
    <source>
        <dbReference type="PROSITE-ProRule" id="PRU00284"/>
    </source>
</evidence>
<dbReference type="SMART" id="SM00304">
    <property type="entry name" value="HAMP"/>
    <property type="match status" value="2"/>
</dbReference>
<feature type="transmembrane region" description="Helical" evidence="6">
    <location>
        <begin position="145"/>
        <end position="165"/>
    </location>
</feature>
<accession>A0ABN6CQF4</accession>
<dbReference type="SUPFAM" id="SSF58104">
    <property type="entry name" value="Methyl-accepting chemotaxis protein (MCP) signaling domain"/>
    <property type="match status" value="1"/>
</dbReference>
<evidence type="ECO:0000313" key="9">
    <source>
        <dbReference type="EMBL" id="BCJ47463.1"/>
    </source>
</evidence>
<sequence>MVAHTYQVLEALNTVLSTLKDAETGQRGFLITGTDDYLQPYTDAKNNVTGTIDAVATLTADNPRQQERIGKLRPLVTAKFTEMQDTIDLRGSAGFAAARAVVLQNKGKAVMDQIRTLVAEMDQEERSLLGVRTQASESATRTTQIVVVVGVLAGLVLLSVIGLLLTRSITRPVGRVRDALRALAARDLTAPVEVHSRDEIGQMSDDLKLAQQALRESMRSLAASSTTLASSAEEFTAVSDQVSHSALATSERSTSAAATAQEVSRNVQTVAAAAEQMGASIREIASNSTEAARITQTATDEAAAAQQTVAKLGDSSREIGEVLKVITSIAEQTNLLALNATIEAARAGEMGKGFAVVASEVKDLAQETGRATEDISHRVLAIQDDTEAAVGAIEKISDIISGINSYQATIAAAVEQQTATTAEIARNVNEAAVGSSGIAENISSVAAESQTTTAGADETQKAAAQLARMSAELKQLVDAYRY</sequence>
<dbReference type="SMART" id="SM00283">
    <property type="entry name" value="MA"/>
    <property type="match status" value="1"/>
</dbReference>
<organism evidence="9 10">
    <name type="scientific">Actinoplanes ianthinogenes</name>
    <dbReference type="NCBI Taxonomy" id="122358"/>
    <lineage>
        <taxon>Bacteria</taxon>
        <taxon>Bacillati</taxon>
        <taxon>Actinomycetota</taxon>
        <taxon>Actinomycetes</taxon>
        <taxon>Micromonosporales</taxon>
        <taxon>Micromonosporaceae</taxon>
        <taxon>Actinoplanes</taxon>
    </lineage>
</organism>
<dbReference type="PANTHER" id="PTHR32089:SF112">
    <property type="entry name" value="LYSOZYME-LIKE PROTEIN-RELATED"/>
    <property type="match status" value="1"/>
</dbReference>
<evidence type="ECO:0000256" key="6">
    <source>
        <dbReference type="SAM" id="Phobius"/>
    </source>
</evidence>
<dbReference type="Pfam" id="PF00672">
    <property type="entry name" value="HAMP"/>
    <property type="match status" value="1"/>
</dbReference>
<name>A0ABN6CQF4_9ACTN</name>
<dbReference type="CDD" id="cd06225">
    <property type="entry name" value="HAMP"/>
    <property type="match status" value="1"/>
</dbReference>
<keyword evidence="6" id="KW-0472">Membrane</keyword>
<proteinExistence type="inferred from homology"/>
<evidence type="ECO:0000256" key="2">
    <source>
        <dbReference type="ARBA" id="ARBA00022989"/>
    </source>
</evidence>
<dbReference type="Proteomes" id="UP000676967">
    <property type="component" value="Chromosome"/>
</dbReference>
<dbReference type="InterPro" id="IPR007891">
    <property type="entry name" value="CHASE3"/>
</dbReference>
<keyword evidence="2 6" id="KW-1133">Transmembrane helix</keyword>
<keyword evidence="10" id="KW-1185">Reference proteome</keyword>
<dbReference type="PROSITE" id="PS50885">
    <property type="entry name" value="HAMP"/>
    <property type="match status" value="1"/>
</dbReference>
<evidence type="ECO:0000259" key="8">
    <source>
        <dbReference type="PROSITE" id="PS50885"/>
    </source>
</evidence>
<evidence type="ECO:0000256" key="3">
    <source>
        <dbReference type="ARBA" id="ARBA00023224"/>
    </source>
</evidence>
<dbReference type="InterPro" id="IPR004089">
    <property type="entry name" value="MCPsignal_dom"/>
</dbReference>
<dbReference type="CDD" id="cd19410">
    <property type="entry name" value="HK9-like_sensor"/>
    <property type="match status" value="1"/>
</dbReference>
<evidence type="ECO:0000256" key="4">
    <source>
        <dbReference type="ARBA" id="ARBA00029447"/>
    </source>
</evidence>
<comment type="similarity">
    <text evidence="4">Belongs to the methyl-accepting chemotaxis (MCP) protein family.</text>
</comment>
<dbReference type="EMBL" id="AP023356">
    <property type="protein sequence ID" value="BCJ47463.1"/>
    <property type="molecule type" value="Genomic_DNA"/>
</dbReference>
<dbReference type="Pfam" id="PF05227">
    <property type="entry name" value="CHASE3"/>
    <property type="match status" value="1"/>
</dbReference>
<dbReference type="PROSITE" id="PS50111">
    <property type="entry name" value="CHEMOTAXIS_TRANSDUC_2"/>
    <property type="match status" value="1"/>
</dbReference>
<protein>
    <submittedName>
        <fullName evidence="9">Chemotaxis protein</fullName>
    </submittedName>
</protein>
<reference evidence="9 10" key="1">
    <citation type="submission" date="2020-08" db="EMBL/GenBank/DDBJ databases">
        <title>Whole genome shotgun sequence of Actinoplanes ianthinogenes NBRC 13996.</title>
        <authorList>
            <person name="Komaki H."/>
            <person name="Tamura T."/>
        </authorList>
    </citation>
    <scope>NUCLEOTIDE SEQUENCE [LARGE SCALE GENOMIC DNA]</scope>
    <source>
        <strain evidence="9 10">NBRC 13996</strain>
    </source>
</reference>
<keyword evidence="3 5" id="KW-0807">Transducer</keyword>
<dbReference type="Pfam" id="PF00015">
    <property type="entry name" value="MCPsignal"/>
    <property type="match status" value="1"/>
</dbReference>
<feature type="domain" description="HAMP" evidence="8">
    <location>
        <begin position="167"/>
        <end position="219"/>
    </location>
</feature>
<gene>
    <name evidence="9" type="ORF">Aiant_81200</name>
</gene>
<dbReference type="InterPro" id="IPR003660">
    <property type="entry name" value="HAMP_dom"/>
</dbReference>
<evidence type="ECO:0000313" key="10">
    <source>
        <dbReference type="Proteomes" id="UP000676967"/>
    </source>
</evidence>
<dbReference type="PANTHER" id="PTHR32089">
    <property type="entry name" value="METHYL-ACCEPTING CHEMOTAXIS PROTEIN MCPB"/>
    <property type="match status" value="1"/>
</dbReference>
<evidence type="ECO:0000259" key="7">
    <source>
        <dbReference type="PROSITE" id="PS50111"/>
    </source>
</evidence>
<dbReference type="Gene3D" id="1.10.287.950">
    <property type="entry name" value="Methyl-accepting chemotaxis protein"/>
    <property type="match status" value="1"/>
</dbReference>